<organism evidence="1 2">
    <name type="scientific">Amycolatopsis alba DSM 44262</name>
    <dbReference type="NCBI Taxonomy" id="1125972"/>
    <lineage>
        <taxon>Bacteria</taxon>
        <taxon>Bacillati</taxon>
        <taxon>Actinomycetota</taxon>
        <taxon>Actinomycetes</taxon>
        <taxon>Pseudonocardiales</taxon>
        <taxon>Pseudonocardiaceae</taxon>
        <taxon>Amycolatopsis</taxon>
    </lineage>
</organism>
<dbReference type="Pfam" id="PF17411">
    <property type="entry name" value="SmaI"/>
    <property type="match status" value="1"/>
</dbReference>
<dbReference type="Proteomes" id="UP000215563">
    <property type="component" value="Unassembled WGS sequence"/>
</dbReference>
<reference evidence="1 2" key="1">
    <citation type="submission" date="2017-07" db="EMBL/GenBank/DDBJ databases">
        <title>Amycolatopsis alba DSM 44262 Genome sequencing and assembly.</title>
        <authorList>
            <person name="Kaur N."/>
            <person name="Mayilraj S."/>
        </authorList>
    </citation>
    <scope>NUCLEOTIDE SEQUENCE [LARGE SCALE GENOMIC DNA]</scope>
    <source>
        <strain evidence="1 2">DSM 44262</strain>
    </source>
</reference>
<dbReference type="InterPro" id="IPR049519">
    <property type="entry name" value="SmaI"/>
</dbReference>
<evidence type="ECO:0000313" key="1">
    <source>
        <dbReference type="EMBL" id="OXM44648.1"/>
    </source>
</evidence>
<dbReference type="RefSeq" id="WP_020637336.1">
    <property type="nucleotide sequence ID" value="NZ_NMQU01000116.1"/>
</dbReference>
<name>A0A229RDC8_AMYAL</name>
<dbReference type="AlphaFoldDB" id="A0A229RDC8"/>
<dbReference type="EMBL" id="NMQU01000116">
    <property type="protein sequence ID" value="OXM44648.1"/>
    <property type="molecule type" value="Genomic_DNA"/>
</dbReference>
<proteinExistence type="predicted"/>
<dbReference type="GO" id="GO:0009036">
    <property type="term" value="F:type II site-specific deoxyribonuclease activity"/>
    <property type="evidence" value="ECO:0007669"/>
    <property type="project" value="InterPro"/>
</dbReference>
<keyword evidence="2" id="KW-1185">Reference proteome</keyword>
<protein>
    <recommendedName>
        <fullName evidence="3">Restriction endonuclease</fullName>
    </recommendedName>
</protein>
<comment type="caution">
    <text evidence="1">The sequence shown here is derived from an EMBL/GenBank/DDBJ whole genome shotgun (WGS) entry which is preliminary data.</text>
</comment>
<dbReference type="OrthoDB" id="4127981at2"/>
<accession>A0A229RDC8</accession>
<evidence type="ECO:0008006" key="3">
    <source>
        <dbReference type="Google" id="ProtNLM"/>
    </source>
</evidence>
<sequence>MSVEWLMAAVRDLDDAQVDLLCEMADAFGRKADTWEHPDSDLVTDGFGSSMVNRLQLHHATSEEKFNKTSFEFAFKAASRFANRRAEKTVAHTFQGADVVVDGVRWSLKTEGAANMSQDLITISKFSEARWIRDCVTQEDFAREAPARIERHLSEYDRVLTLRGFYVQNHEAVRYDLVEIPHAMLMAATQLTERDFSPRTGAGSSRAQVFYEGKPAFTVSLDGSVEKVTLRNIQVSQCMTHAQWTVPVLPLDD</sequence>
<evidence type="ECO:0000313" key="2">
    <source>
        <dbReference type="Proteomes" id="UP000215563"/>
    </source>
</evidence>
<gene>
    <name evidence="1" type="ORF">CFP75_33925</name>
</gene>